<evidence type="ECO:0000313" key="2">
    <source>
        <dbReference type="Proteomes" id="UP001232148"/>
    </source>
</evidence>
<gene>
    <name evidence="1" type="ORF">LX32DRAFT_288209</name>
</gene>
<dbReference type="Proteomes" id="UP001232148">
    <property type="component" value="Unassembled WGS sequence"/>
</dbReference>
<sequence length="170" mass="18701">MDRTEQHSTVQCSVAKPKAIRDGHWSFCSGCCWTHRYLGGQSTYQIPYQSTSSSHLSMYPNKYLGTKHICMYTGVGSRTLLSTFLPSLCLARPPLPCAAALSPLLLRVGLSDSPSSVASRLVFHDPHALYSSCLPRLDSTSQDKQDKGHFSLARPRGTICHRGTSIRLST</sequence>
<proteinExistence type="predicted"/>
<dbReference type="AlphaFoldDB" id="A0AAD9M220"/>
<dbReference type="EMBL" id="MU842843">
    <property type="protein sequence ID" value="KAK2031166.1"/>
    <property type="molecule type" value="Genomic_DNA"/>
</dbReference>
<evidence type="ECO:0000313" key="1">
    <source>
        <dbReference type="EMBL" id="KAK2031166.1"/>
    </source>
</evidence>
<keyword evidence="2" id="KW-1185">Reference proteome</keyword>
<name>A0AAD9M220_9PEZI</name>
<reference evidence="1" key="1">
    <citation type="submission" date="2021-06" db="EMBL/GenBank/DDBJ databases">
        <title>Comparative genomics, transcriptomics and evolutionary studies reveal genomic signatures of adaptation to plant cell wall in hemibiotrophic fungi.</title>
        <authorList>
            <consortium name="DOE Joint Genome Institute"/>
            <person name="Baroncelli R."/>
            <person name="Diaz J.F."/>
            <person name="Benocci T."/>
            <person name="Peng M."/>
            <person name="Battaglia E."/>
            <person name="Haridas S."/>
            <person name="Andreopoulos W."/>
            <person name="Labutti K."/>
            <person name="Pangilinan J."/>
            <person name="Floch G.L."/>
            <person name="Makela M.R."/>
            <person name="Henrissat B."/>
            <person name="Grigoriev I.V."/>
            <person name="Crouch J.A."/>
            <person name="De Vries R.P."/>
            <person name="Sukno S.A."/>
            <person name="Thon M.R."/>
        </authorList>
    </citation>
    <scope>NUCLEOTIDE SEQUENCE</scope>
    <source>
        <strain evidence="1">MAFF235873</strain>
    </source>
</reference>
<comment type="caution">
    <text evidence="1">The sequence shown here is derived from an EMBL/GenBank/DDBJ whole genome shotgun (WGS) entry which is preliminary data.</text>
</comment>
<protein>
    <submittedName>
        <fullName evidence="1">Uncharacterized protein</fullName>
    </submittedName>
</protein>
<organism evidence="1 2">
    <name type="scientific">Colletotrichum zoysiae</name>
    <dbReference type="NCBI Taxonomy" id="1216348"/>
    <lineage>
        <taxon>Eukaryota</taxon>
        <taxon>Fungi</taxon>
        <taxon>Dikarya</taxon>
        <taxon>Ascomycota</taxon>
        <taxon>Pezizomycotina</taxon>
        <taxon>Sordariomycetes</taxon>
        <taxon>Hypocreomycetidae</taxon>
        <taxon>Glomerellales</taxon>
        <taxon>Glomerellaceae</taxon>
        <taxon>Colletotrichum</taxon>
        <taxon>Colletotrichum graminicola species complex</taxon>
    </lineage>
</organism>
<accession>A0AAD9M220</accession>